<dbReference type="OrthoDB" id="5106738at2"/>
<gene>
    <name evidence="1" type="ORF">CD30_08100</name>
</gene>
<dbReference type="Proteomes" id="UP000030595">
    <property type="component" value="Unassembled WGS sequence"/>
</dbReference>
<reference evidence="1 2" key="1">
    <citation type="submission" date="2014-02" db="EMBL/GenBank/DDBJ databases">
        <title>Draft genome sequence of Lysinibacillus massiliensis CCUG 49529.</title>
        <authorList>
            <person name="Zhang F."/>
            <person name="Wang G."/>
            <person name="Zhang L."/>
        </authorList>
    </citation>
    <scope>NUCLEOTIDE SEQUENCE [LARGE SCALE GENOMIC DNA]</scope>
    <source>
        <strain evidence="1 2">CCUG 49529</strain>
    </source>
</reference>
<dbReference type="AlphaFoldDB" id="A0A0A3J1Z2"/>
<evidence type="ECO:0000313" key="1">
    <source>
        <dbReference type="EMBL" id="KGR91034.1"/>
    </source>
</evidence>
<proteinExistence type="predicted"/>
<sequence>MIKGILDLDKNYLSEKIVSDMAKGNDDFTDLFHNEFKMLTDIGNKYRIRHHEIEITKFRYYDYLFNCCLALITRAIK</sequence>
<comment type="caution">
    <text evidence="1">The sequence shown here is derived from an EMBL/GenBank/DDBJ whole genome shotgun (WGS) entry which is preliminary data.</text>
</comment>
<evidence type="ECO:0000313" key="2">
    <source>
        <dbReference type="Proteomes" id="UP000030595"/>
    </source>
</evidence>
<dbReference type="EMBL" id="JPVQ01000011">
    <property type="protein sequence ID" value="KGR91034.1"/>
    <property type="molecule type" value="Genomic_DNA"/>
</dbReference>
<protein>
    <submittedName>
        <fullName evidence="1">Uncharacterized protein</fullName>
    </submittedName>
</protein>
<organism evidence="1 2">
    <name type="scientific">Ureibacillus massiliensis 4400831 = CIP 108448 = CCUG 49529</name>
    <dbReference type="NCBI Taxonomy" id="1211035"/>
    <lineage>
        <taxon>Bacteria</taxon>
        <taxon>Bacillati</taxon>
        <taxon>Bacillota</taxon>
        <taxon>Bacilli</taxon>
        <taxon>Bacillales</taxon>
        <taxon>Caryophanaceae</taxon>
        <taxon>Ureibacillus</taxon>
    </lineage>
</organism>
<accession>A0A0A3J1Z2</accession>
<keyword evidence="2" id="KW-1185">Reference proteome</keyword>
<name>A0A0A3J1Z2_9BACL</name>